<evidence type="ECO:0000313" key="2">
    <source>
        <dbReference type="EMBL" id="RHN50755.1"/>
    </source>
</evidence>
<organism evidence="2">
    <name type="scientific">Medicago truncatula</name>
    <name type="common">Barrel medic</name>
    <name type="synonym">Medicago tribuloides</name>
    <dbReference type="NCBI Taxonomy" id="3880"/>
    <lineage>
        <taxon>Eukaryota</taxon>
        <taxon>Viridiplantae</taxon>
        <taxon>Streptophyta</taxon>
        <taxon>Embryophyta</taxon>
        <taxon>Tracheophyta</taxon>
        <taxon>Spermatophyta</taxon>
        <taxon>Magnoliopsida</taxon>
        <taxon>eudicotyledons</taxon>
        <taxon>Gunneridae</taxon>
        <taxon>Pentapetalae</taxon>
        <taxon>rosids</taxon>
        <taxon>fabids</taxon>
        <taxon>Fabales</taxon>
        <taxon>Fabaceae</taxon>
        <taxon>Papilionoideae</taxon>
        <taxon>50 kb inversion clade</taxon>
        <taxon>NPAAA clade</taxon>
        <taxon>Hologalegina</taxon>
        <taxon>IRL clade</taxon>
        <taxon>Trifolieae</taxon>
        <taxon>Medicago</taxon>
    </lineage>
</organism>
<evidence type="ECO:0000256" key="1">
    <source>
        <dbReference type="SAM" id="MobiDB-lite"/>
    </source>
</evidence>
<dbReference type="EMBL" id="PSQE01000006">
    <property type="protein sequence ID" value="RHN50755.1"/>
    <property type="molecule type" value="Genomic_DNA"/>
</dbReference>
<dbReference type="Gramene" id="rna35080">
    <property type="protein sequence ID" value="RHN50755.1"/>
    <property type="gene ID" value="gene35080"/>
</dbReference>
<name>A0A396HHJ2_MEDTR</name>
<feature type="compositionally biased region" description="Low complexity" evidence="1">
    <location>
        <begin position="87"/>
        <end position="101"/>
    </location>
</feature>
<feature type="region of interest" description="Disordered" evidence="1">
    <location>
        <begin position="76"/>
        <end position="107"/>
    </location>
</feature>
<gene>
    <name evidence="2" type="ORF">MtrunA17_Chr6g0460931</name>
</gene>
<comment type="caution">
    <text evidence="2">The sequence shown here is derived from an EMBL/GenBank/DDBJ whole genome shotgun (WGS) entry which is preliminary data.</text>
</comment>
<proteinExistence type="predicted"/>
<protein>
    <submittedName>
        <fullName evidence="2">Uncharacterized protein</fullName>
    </submittedName>
</protein>
<reference evidence="2" key="1">
    <citation type="journal article" date="2018" name="Nat. Plants">
        <title>Whole-genome landscape of Medicago truncatula symbiotic genes.</title>
        <authorList>
            <person name="Pecrix Y."/>
            <person name="Gamas P."/>
            <person name="Carrere S."/>
        </authorList>
    </citation>
    <scope>NUCLEOTIDE SEQUENCE</scope>
    <source>
        <tissue evidence="2">Leaves</tissue>
    </source>
</reference>
<accession>A0A396HHJ2</accession>
<dbReference type="AlphaFoldDB" id="A0A396HHJ2"/>
<dbReference type="Proteomes" id="UP000265566">
    <property type="component" value="Chromosome 6"/>
</dbReference>
<sequence length="107" mass="12101">MMKAQQQMNNGFAYVNALQTTDLQHQQMLQQPNFNVSVEPAYANNPSPSIEDLMNMNNFNPVLAATNNLMNMNNFNPGFDTTKETASSSQSFQPFQNSRFSYHQGDN</sequence>